<evidence type="ECO:0000313" key="8">
    <source>
        <dbReference type="Proteomes" id="UP000639338"/>
    </source>
</evidence>
<evidence type="ECO:0000259" key="6">
    <source>
        <dbReference type="Pfam" id="PF10629"/>
    </source>
</evidence>
<reference evidence="7 8" key="1">
    <citation type="submission" date="2020-08" db="EMBL/GenBank/DDBJ databases">
        <title>Aphidius gifuensis genome sequencing and assembly.</title>
        <authorList>
            <person name="Du Z."/>
        </authorList>
    </citation>
    <scope>NUCLEOTIDE SEQUENCE [LARGE SCALE GENOMIC DNA]</scope>
    <source>
        <strain evidence="7">YNYX2018</strain>
        <tissue evidence="7">Adults</tissue>
    </source>
</reference>
<dbReference type="EMBL" id="JACMRX010000001">
    <property type="protein sequence ID" value="KAF7997605.1"/>
    <property type="molecule type" value="Genomic_DNA"/>
</dbReference>
<evidence type="ECO:0000313" key="7">
    <source>
        <dbReference type="EMBL" id="KAF7997605.1"/>
    </source>
</evidence>
<dbReference type="OrthoDB" id="2019884at2759"/>
<organism evidence="7 8">
    <name type="scientific">Aphidius gifuensis</name>
    <name type="common">Parasitoid wasp</name>
    <dbReference type="NCBI Taxonomy" id="684658"/>
    <lineage>
        <taxon>Eukaryota</taxon>
        <taxon>Metazoa</taxon>
        <taxon>Ecdysozoa</taxon>
        <taxon>Arthropoda</taxon>
        <taxon>Hexapoda</taxon>
        <taxon>Insecta</taxon>
        <taxon>Pterygota</taxon>
        <taxon>Neoptera</taxon>
        <taxon>Endopterygota</taxon>
        <taxon>Hymenoptera</taxon>
        <taxon>Apocrita</taxon>
        <taxon>Ichneumonoidea</taxon>
        <taxon>Braconidae</taxon>
        <taxon>Aphidiinae</taxon>
        <taxon>Aphidius</taxon>
    </lineage>
</organism>
<keyword evidence="2" id="KW-0963">Cytoplasm</keyword>
<dbReference type="Proteomes" id="UP000639338">
    <property type="component" value="Unassembled WGS sequence"/>
</dbReference>
<keyword evidence="4" id="KW-0966">Cell projection</keyword>
<evidence type="ECO:0000256" key="2">
    <source>
        <dbReference type="ARBA" id="ARBA00022490"/>
    </source>
</evidence>
<keyword evidence="8" id="KW-1185">Reference proteome</keyword>
<comment type="subcellular location">
    <subcellularLocation>
        <location evidence="1">Cytoplasm</location>
        <location evidence="1">Cytoskeleton</location>
        <location evidence="1">Cilium axoneme</location>
    </subcellularLocation>
</comment>
<feature type="domain" description="Ciliary microtubule inner protein 2A-C-like" evidence="6">
    <location>
        <begin position="274"/>
        <end position="298"/>
    </location>
</feature>
<feature type="domain" description="Ciliary microtubule inner protein 2A-C-like" evidence="6">
    <location>
        <begin position="11"/>
        <end position="43"/>
    </location>
</feature>
<dbReference type="InterPro" id="IPR018902">
    <property type="entry name" value="CMI2A-C-like_dom"/>
</dbReference>
<dbReference type="PANTHER" id="PTHR22146:SF8">
    <property type="entry name" value="PROTEIN FAM166B"/>
    <property type="match status" value="1"/>
</dbReference>
<dbReference type="PANTHER" id="PTHR22146">
    <property type="entry name" value="CAT EYE SYNDROME CRITICAL REGION PROTEIN 6"/>
    <property type="match status" value="1"/>
</dbReference>
<proteinExistence type="inferred from homology"/>
<evidence type="ECO:0000256" key="4">
    <source>
        <dbReference type="ARBA" id="ARBA00023273"/>
    </source>
</evidence>
<evidence type="ECO:0000256" key="3">
    <source>
        <dbReference type="ARBA" id="ARBA00023212"/>
    </source>
</evidence>
<evidence type="ECO:0000256" key="1">
    <source>
        <dbReference type="ARBA" id="ARBA00004430"/>
    </source>
</evidence>
<sequence>MASVSLLMTAEPHLVPGYAGFCPQFRYRCGETYGNVTHKLLLDPCVNHAETLVLTNRVAGDYDVMRPAKDDIDIVNRRFKVRDSTYKYPMVEGYQGFVPRLNGKLGQKQTILAIEGLADFERQQIRERATLNHLNKVIGLQDKRMHPLSLQERQLIKSNNQLPLSTVRPDYTRTLRNLPVEEPCEQPRNQNPSPYFMDNTNEQKYFVSGYSGHIPYGYAHFGASHLPVTNSALCDFTTNYKSRQSTEWAPVTMSQPEPPVLIRSTDIHHKNIGLIPNYLGHVPGARFRYGKTFGNDTRDGKRWLRGDFSN</sequence>
<gene>
    <name evidence="7" type="ORF">HCN44_006176</name>
</gene>
<dbReference type="AlphaFoldDB" id="A0A834Y1I2"/>
<protein>
    <recommendedName>
        <fullName evidence="6">Ciliary microtubule inner protein 2A-C-like domain-containing protein</fullName>
    </recommendedName>
</protein>
<comment type="caution">
    <text evidence="7">The sequence shown here is derived from an EMBL/GenBank/DDBJ whole genome shotgun (WGS) entry which is preliminary data.</text>
</comment>
<name>A0A834Y1I2_APHGI</name>
<evidence type="ECO:0000256" key="5">
    <source>
        <dbReference type="ARBA" id="ARBA00035661"/>
    </source>
</evidence>
<keyword evidence="3" id="KW-0206">Cytoskeleton</keyword>
<comment type="similarity">
    <text evidence="5">Belongs to the CIMIP2 family.</text>
</comment>
<dbReference type="GO" id="GO:0005930">
    <property type="term" value="C:axoneme"/>
    <property type="evidence" value="ECO:0007669"/>
    <property type="project" value="UniProtKB-SubCell"/>
</dbReference>
<dbReference type="GO" id="GO:0015630">
    <property type="term" value="C:microtubule cytoskeleton"/>
    <property type="evidence" value="ECO:0007669"/>
    <property type="project" value="UniProtKB-ARBA"/>
</dbReference>
<accession>A0A834Y1I2</accession>
<dbReference type="Pfam" id="PF10629">
    <property type="entry name" value="CMI2B-like"/>
    <property type="match status" value="2"/>
</dbReference>